<name>A0A7W9J6A6_9ACTN</name>
<protein>
    <submittedName>
        <fullName evidence="9">MFS family permease</fullName>
    </submittedName>
</protein>
<dbReference type="InterPro" id="IPR036259">
    <property type="entry name" value="MFS_trans_sf"/>
</dbReference>
<evidence type="ECO:0000313" key="9">
    <source>
        <dbReference type="EMBL" id="MBB5835902.1"/>
    </source>
</evidence>
<comment type="subcellular location">
    <subcellularLocation>
        <location evidence="1">Cell membrane</location>
        <topology evidence="1">Multi-pass membrane protein</topology>
    </subcellularLocation>
</comment>
<feature type="transmembrane region" description="Helical" evidence="7">
    <location>
        <begin position="299"/>
        <end position="320"/>
    </location>
</feature>
<feature type="transmembrane region" description="Helical" evidence="7">
    <location>
        <begin position="12"/>
        <end position="33"/>
    </location>
</feature>
<keyword evidence="3" id="KW-1003">Cell membrane</keyword>
<feature type="transmembrane region" description="Helical" evidence="7">
    <location>
        <begin position="102"/>
        <end position="123"/>
    </location>
</feature>
<keyword evidence="10" id="KW-1185">Reference proteome</keyword>
<feature type="transmembrane region" description="Helical" evidence="7">
    <location>
        <begin position="262"/>
        <end position="287"/>
    </location>
</feature>
<feature type="domain" description="Major facilitator superfamily (MFS) profile" evidence="8">
    <location>
        <begin position="11"/>
        <end position="447"/>
    </location>
</feature>
<feature type="transmembrane region" description="Helical" evidence="7">
    <location>
        <begin position="135"/>
        <end position="154"/>
    </location>
</feature>
<feature type="transmembrane region" description="Helical" evidence="7">
    <location>
        <begin position="424"/>
        <end position="444"/>
    </location>
</feature>
<evidence type="ECO:0000259" key="8">
    <source>
        <dbReference type="PROSITE" id="PS50850"/>
    </source>
</evidence>
<evidence type="ECO:0000256" key="2">
    <source>
        <dbReference type="ARBA" id="ARBA00022448"/>
    </source>
</evidence>
<keyword evidence="6 7" id="KW-0472">Membrane</keyword>
<keyword evidence="2" id="KW-0813">Transport</keyword>
<evidence type="ECO:0000256" key="6">
    <source>
        <dbReference type="ARBA" id="ARBA00023136"/>
    </source>
</evidence>
<dbReference type="EMBL" id="JACHMY010000001">
    <property type="protein sequence ID" value="MBB5835902.1"/>
    <property type="molecule type" value="Genomic_DNA"/>
</dbReference>
<proteinExistence type="predicted"/>
<feature type="transmembrane region" description="Helical" evidence="7">
    <location>
        <begin position="388"/>
        <end position="412"/>
    </location>
</feature>
<evidence type="ECO:0000256" key="7">
    <source>
        <dbReference type="SAM" id="Phobius"/>
    </source>
</evidence>
<evidence type="ECO:0000256" key="3">
    <source>
        <dbReference type="ARBA" id="ARBA00022475"/>
    </source>
</evidence>
<accession>A0A7W9J6A6</accession>
<dbReference type="Proteomes" id="UP000549971">
    <property type="component" value="Unassembled WGS sequence"/>
</dbReference>
<reference evidence="9 10" key="1">
    <citation type="submission" date="2020-08" db="EMBL/GenBank/DDBJ databases">
        <title>Sequencing the genomes of 1000 actinobacteria strains.</title>
        <authorList>
            <person name="Klenk H.-P."/>
        </authorList>
    </citation>
    <scope>NUCLEOTIDE SEQUENCE [LARGE SCALE GENOMIC DNA]</scope>
    <source>
        <strain evidence="9 10">DSM 28967</strain>
    </source>
</reference>
<dbReference type="PANTHER" id="PTHR42718">
    <property type="entry name" value="MAJOR FACILITATOR SUPERFAMILY MULTIDRUG TRANSPORTER MFSC"/>
    <property type="match status" value="1"/>
</dbReference>
<dbReference type="Pfam" id="PF07690">
    <property type="entry name" value="MFS_1"/>
    <property type="match status" value="1"/>
</dbReference>
<dbReference type="SUPFAM" id="SSF103473">
    <property type="entry name" value="MFS general substrate transporter"/>
    <property type="match status" value="1"/>
</dbReference>
<keyword evidence="4 7" id="KW-0812">Transmembrane</keyword>
<feature type="transmembrane region" description="Helical" evidence="7">
    <location>
        <begin position="77"/>
        <end position="96"/>
    </location>
</feature>
<feature type="transmembrane region" description="Helical" evidence="7">
    <location>
        <begin position="353"/>
        <end position="376"/>
    </location>
</feature>
<dbReference type="AlphaFoldDB" id="A0A7W9J6A6"/>
<dbReference type="PRINTS" id="PR01036">
    <property type="entry name" value="TCRTETB"/>
</dbReference>
<dbReference type="GO" id="GO:0005886">
    <property type="term" value="C:plasma membrane"/>
    <property type="evidence" value="ECO:0007669"/>
    <property type="project" value="UniProtKB-SubCell"/>
</dbReference>
<keyword evidence="5 7" id="KW-1133">Transmembrane helix</keyword>
<dbReference type="Gene3D" id="1.20.1250.20">
    <property type="entry name" value="MFS general substrate transporter like domains"/>
    <property type="match status" value="1"/>
</dbReference>
<gene>
    <name evidence="9" type="ORF">HDA39_002636</name>
</gene>
<dbReference type="PANTHER" id="PTHR42718:SF46">
    <property type="entry name" value="BLR6921 PROTEIN"/>
    <property type="match status" value="1"/>
</dbReference>
<dbReference type="PROSITE" id="PS50850">
    <property type="entry name" value="MFS"/>
    <property type="match status" value="1"/>
</dbReference>
<comment type="caution">
    <text evidence="9">The sequence shown here is derived from an EMBL/GenBank/DDBJ whole genome shotgun (WGS) entry which is preliminary data.</text>
</comment>
<sequence length="447" mass="45192">MRALSGNKVIGQAVVCVAQFVVVLDATIVVTALPVIGAELGFSPVQLPAVLTAYTVMLVGLLVLGGRLADLAGARRMFVVGLVIFAGASLVCAVAWDPVVLIVARALQGVGAALLSPAALAALGELDAGDRAIGWWTAAAAGGGASGWVLGGLITELAGWRWVFAVNLPIAVAALVLSQVLRRSPARWSERRRSLDLAGAASITLGIGLFVLATSLIASDAGQWTGWVLLALTSGVVGWFVRIERRADDPLIPGQLLRTPGVATGNLAAAALTGSTTPAMLTVVLYVQTTLHLSPSRGAALFPIFNLAVIAGSLLAPGILRRTGIRPAMAGGFAGVLFGTAVLAVLPQDGLRALALLSAFAMMGFGLGVASVCSTTSGTADVSPGDRGVAAGLLNSTAQLGTAVGLAIAGPLVASNAPMTGYRLGYLTAALIAAAGIVVCTRLWSWE</sequence>
<feature type="transmembrane region" description="Helical" evidence="7">
    <location>
        <begin position="224"/>
        <end position="241"/>
    </location>
</feature>
<evidence type="ECO:0000256" key="4">
    <source>
        <dbReference type="ARBA" id="ARBA00022692"/>
    </source>
</evidence>
<evidence type="ECO:0000313" key="10">
    <source>
        <dbReference type="Proteomes" id="UP000549971"/>
    </source>
</evidence>
<feature type="transmembrane region" description="Helical" evidence="7">
    <location>
        <begin position="160"/>
        <end position="177"/>
    </location>
</feature>
<evidence type="ECO:0000256" key="1">
    <source>
        <dbReference type="ARBA" id="ARBA00004651"/>
    </source>
</evidence>
<dbReference type="CDD" id="cd17321">
    <property type="entry name" value="MFS_MMR_MDR_like"/>
    <property type="match status" value="1"/>
</dbReference>
<feature type="transmembrane region" description="Helical" evidence="7">
    <location>
        <begin position="327"/>
        <end position="347"/>
    </location>
</feature>
<dbReference type="Gene3D" id="1.20.1720.10">
    <property type="entry name" value="Multidrug resistance protein D"/>
    <property type="match status" value="1"/>
</dbReference>
<dbReference type="InterPro" id="IPR011701">
    <property type="entry name" value="MFS"/>
</dbReference>
<dbReference type="InterPro" id="IPR020846">
    <property type="entry name" value="MFS_dom"/>
</dbReference>
<dbReference type="GO" id="GO:0022857">
    <property type="term" value="F:transmembrane transporter activity"/>
    <property type="evidence" value="ECO:0007669"/>
    <property type="project" value="InterPro"/>
</dbReference>
<organism evidence="9 10">
    <name type="scientific">Kribbella italica</name>
    <dbReference type="NCBI Taxonomy" id="1540520"/>
    <lineage>
        <taxon>Bacteria</taxon>
        <taxon>Bacillati</taxon>
        <taxon>Actinomycetota</taxon>
        <taxon>Actinomycetes</taxon>
        <taxon>Propionibacteriales</taxon>
        <taxon>Kribbellaceae</taxon>
        <taxon>Kribbella</taxon>
    </lineage>
</organism>
<feature type="transmembrane region" description="Helical" evidence="7">
    <location>
        <begin position="45"/>
        <end position="65"/>
    </location>
</feature>
<feature type="transmembrane region" description="Helical" evidence="7">
    <location>
        <begin position="197"/>
        <end position="218"/>
    </location>
</feature>
<evidence type="ECO:0000256" key="5">
    <source>
        <dbReference type="ARBA" id="ARBA00022989"/>
    </source>
</evidence>